<dbReference type="Proteomes" id="UP000324222">
    <property type="component" value="Unassembled WGS sequence"/>
</dbReference>
<protein>
    <submittedName>
        <fullName evidence="1">Retrovirus-related Pol polyprotein from type-2 retrotransposable element R2DM</fullName>
    </submittedName>
</protein>
<keyword evidence="2" id="KW-1185">Reference proteome</keyword>
<organism evidence="1 2">
    <name type="scientific">Portunus trituberculatus</name>
    <name type="common">Swimming crab</name>
    <name type="synonym">Neptunus trituberculatus</name>
    <dbReference type="NCBI Taxonomy" id="210409"/>
    <lineage>
        <taxon>Eukaryota</taxon>
        <taxon>Metazoa</taxon>
        <taxon>Ecdysozoa</taxon>
        <taxon>Arthropoda</taxon>
        <taxon>Crustacea</taxon>
        <taxon>Multicrustacea</taxon>
        <taxon>Malacostraca</taxon>
        <taxon>Eumalacostraca</taxon>
        <taxon>Eucarida</taxon>
        <taxon>Decapoda</taxon>
        <taxon>Pleocyemata</taxon>
        <taxon>Brachyura</taxon>
        <taxon>Eubrachyura</taxon>
        <taxon>Portunoidea</taxon>
        <taxon>Portunidae</taxon>
        <taxon>Portuninae</taxon>
        <taxon>Portunus</taxon>
    </lineage>
</organism>
<gene>
    <name evidence="1" type="primary">pol_56</name>
    <name evidence="1" type="ORF">E2C01_049396</name>
</gene>
<accession>A0A5B7G9C1</accession>
<dbReference type="AlphaFoldDB" id="A0A5B7G9C1"/>
<proteinExistence type="predicted"/>
<dbReference type="EMBL" id="VSRR010013199">
    <property type="protein sequence ID" value="MPC55462.1"/>
    <property type="molecule type" value="Genomic_DNA"/>
</dbReference>
<name>A0A5B7G9C1_PORTR</name>
<comment type="caution">
    <text evidence="1">The sequence shown here is derived from an EMBL/GenBank/DDBJ whole genome shotgun (WGS) entry which is preliminary data.</text>
</comment>
<evidence type="ECO:0000313" key="1">
    <source>
        <dbReference type="EMBL" id="MPC55462.1"/>
    </source>
</evidence>
<sequence length="195" mass="21455">MQLRVGLSGADESQPTHEWVDNGSLLMRGSIYISAIKTRLGVVNTRLRSSRGRPGAPVHCDLGCGRIESLGHILQSCPKLAPEKTYGHDQVLNLLVKQLEQKGKKVFREPNIWTAAGVRKPDVVVFDIQQSVVLDVQIVADNAGGDALIHEHGLKKSYYDVGEIRSWADLRLLIVRTMEGSVSALRSHRDIGGWG</sequence>
<reference evidence="1 2" key="1">
    <citation type="submission" date="2019-05" db="EMBL/GenBank/DDBJ databases">
        <title>Another draft genome of Portunus trituberculatus and its Hox gene families provides insights of decapod evolution.</title>
        <authorList>
            <person name="Jeong J.-H."/>
            <person name="Song I."/>
            <person name="Kim S."/>
            <person name="Choi T."/>
            <person name="Kim D."/>
            <person name="Ryu S."/>
            <person name="Kim W."/>
        </authorList>
    </citation>
    <scope>NUCLEOTIDE SEQUENCE [LARGE SCALE GENOMIC DNA]</scope>
    <source>
        <tissue evidence="1">Muscle</tissue>
    </source>
</reference>
<evidence type="ECO:0000313" key="2">
    <source>
        <dbReference type="Proteomes" id="UP000324222"/>
    </source>
</evidence>